<evidence type="ECO:0000313" key="1">
    <source>
        <dbReference type="EMBL" id="HGE78919.1"/>
    </source>
</evidence>
<sequence length="440" mass="51636">MAALFIPILNLIIILDINNFVEIKKVEIYGNSFFSEGYLLRDYKPFKNFYDIEKFIKKILFYYNNAGFPFCKVYPEFRELDKGKELMLKIDEGERVIIKDYLFRTDGKTNIQSLRRIARVKKNRFFSLNNLNITKNEILKTNTFIEVKENILKEKENYYLYFEIKEKSSDYLLGGGSFSQKNSQLSFEFSSLNVLGTLRRLQVCYEMGISESKKKNVVVNFLEPVLLNPVTFNTQFQILSYDSAHLSKFYINFNAPVNNHLNVMLLSGFELTNYLSVYGIYSNTRTILGTGLDFYLSTGDYEISNSIKSDYLIRDAERVRIFFDGTVRWGHLFIKPHYRRVITDSFEYFDYIRIGGAGSLRGYMEEEFILKQTLWFNLEYKRLPIYPLVDIGWIKDECIYSYGFGIDARTSSLNSSIAFAIPKNGKWYDAKIHILLEKNL</sequence>
<dbReference type="EMBL" id="DTOZ01000189">
    <property type="protein sequence ID" value="HGE78919.1"/>
    <property type="molecule type" value="Genomic_DNA"/>
</dbReference>
<evidence type="ECO:0008006" key="2">
    <source>
        <dbReference type="Google" id="ProtNLM"/>
    </source>
</evidence>
<gene>
    <name evidence="1" type="ORF">ENX68_08020</name>
</gene>
<comment type="caution">
    <text evidence="1">The sequence shown here is derived from an EMBL/GenBank/DDBJ whole genome shotgun (WGS) entry which is preliminary data.</text>
</comment>
<dbReference type="Gene3D" id="2.40.160.50">
    <property type="entry name" value="membrane protein fhac: a member of the omp85/tpsb transporter family"/>
    <property type="match status" value="1"/>
</dbReference>
<name>A0A7V3RIX7_UNCW3</name>
<reference evidence="1" key="1">
    <citation type="journal article" date="2020" name="mSystems">
        <title>Genome- and Community-Level Interaction Insights into Carbon Utilization and Element Cycling Functions of Hydrothermarchaeota in Hydrothermal Sediment.</title>
        <authorList>
            <person name="Zhou Z."/>
            <person name="Liu Y."/>
            <person name="Xu W."/>
            <person name="Pan J."/>
            <person name="Luo Z.H."/>
            <person name="Li M."/>
        </authorList>
    </citation>
    <scope>NUCLEOTIDE SEQUENCE [LARGE SCALE GENOMIC DNA]</scope>
    <source>
        <strain evidence="1">SpSt-961</strain>
    </source>
</reference>
<accession>A0A7V3RIX7</accession>
<proteinExistence type="predicted"/>
<organism evidence="1">
    <name type="scientific">candidate division WOR-3 bacterium</name>
    <dbReference type="NCBI Taxonomy" id="2052148"/>
    <lineage>
        <taxon>Bacteria</taxon>
        <taxon>Bacteria division WOR-3</taxon>
    </lineage>
</organism>
<dbReference type="AlphaFoldDB" id="A0A7V3RIX7"/>
<dbReference type="Gene3D" id="3.10.20.310">
    <property type="entry name" value="membrane protein fhac"/>
    <property type="match status" value="1"/>
</dbReference>
<protein>
    <recommendedName>
        <fullName evidence="2">POTRA domain-containing protein</fullName>
    </recommendedName>
</protein>